<name>A0ABN7VDV6_GIGMA</name>
<sequence length="42" mass="4555">MDIVVNNGDALQSFTQGKKKCAYTCGICGKDGHHRSTCPNKK</sequence>
<feature type="domain" description="CCHC-type" evidence="2">
    <location>
        <begin position="25"/>
        <end position="40"/>
    </location>
</feature>
<evidence type="ECO:0000313" key="4">
    <source>
        <dbReference type="Proteomes" id="UP000789901"/>
    </source>
</evidence>
<evidence type="ECO:0000313" key="3">
    <source>
        <dbReference type="EMBL" id="CAG8756282.1"/>
    </source>
</evidence>
<keyword evidence="1" id="KW-0862">Zinc</keyword>
<dbReference type="PROSITE" id="PS50158">
    <property type="entry name" value="ZF_CCHC"/>
    <property type="match status" value="1"/>
</dbReference>
<dbReference type="Proteomes" id="UP000789901">
    <property type="component" value="Unassembled WGS sequence"/>
</dbReference>
<evidence type="ECO:0000259" key="2">
    <source>
        <dbReference type="PROSITE" id="PS50158"/>
    </source>
</evidence>
<dbReference type="EMBL" id="CAJVQB010012540">
    <property type="protein sequence ID" value="CAG8756282.1"/>
    <property type="molecule type" value="Genomic_DNA"/>
</dbReference>
<dbReference type="SUPFAM" id="SSF57756">
    <property type="entry name" value="Retrovirus zinc finger-like domains"/>
    <property type="match status" value="1"/>
</dbReference>
<organism evidence="3 4">
    <name type="scientific">Gigaspora margarita</name>
    <dbReference type="NCBI Taxonomy" id="4874"/>
    <lineage>
        <taxon>Eukaryota</taxon>
        <taxon>Fungi</taxon>
        <taxon>Fungi incertae sedis</taxon>
        <taxon>Mucoromycota</taxon>
        <taxon>Glomeromycotina</taxon>
        <taxon>Glomeromycetes</taxon>
        <taxon>Diversisporales</taxon>
        <taxon>Gigasporaceae</taxon>
        <taxon>Gigaspora</taxon>
    </lineage>
</organism>
<dbReference type="InterPro" id="IPR036875">
    <property type="entry name" value="Znf_CCHC_sf"/>
</dbReference>
<keyword evidence="1" id="KW-0479">Metal-binding</keyword>
<dbReference type="InterPro" id="IPR001878">
    <property type="entry name" value="Znf_CCHC"/>
</dbReference>
<keyword evidence="4" id="KW-1185">Reference proteome</keyword>
<proteinExistence type="predicted"/>
<protein>
    <submittedName>
        <fullName evidence="3">753_t:CDS:1</fullName>
    </submittedName>
</protein>
<accession>A0ABN7VDV6</accession>
<keyword evidence="1" id="KW-0863">Zinc-finger</keyword>
<reference evidence="3 4" key="1">
    <citation type="submission" date="2021-06" db="EMBL/GenBank/DDBJ databases">
        <authorList>
            <person name="Kallberg Y."/>
            <person name="Tangrot J."/>
            <person name="Rosling A."/>
        </authorList>
    </citation>
    <scope>NUCLEOTIDE SEQUENCE [LARGE SCALE GENOMIC DNA]</scope>
    <source>
        <strain evidence="3 4">120-4 pot B 10/14</strain>
    </source>
</reference>
<evidence type="ECO:0000256" key="1">
    <source>
        <dbReference type="PROSITE-ProRule" id="PRU00047"/>
    </source>
</evidence>
<comment type="caution">
    <text evidence="3">The sequence shown here is derived from an EMBL/GenBank/DDBJ whole genome shotgun (WGS) entry which is preliminary data.</text>
</comment>
<gene>
    <name evidence="3" type="ORF">GMARGA_LOCUS16952</name>
</gene>